<dbReference type="Pfam" id="PF13385">
    <property type="entry name" value="Laminin_G_3"/>
    <property type="match status" value="1"/>
</dbReference>
<dbReference type="AlphaFoldDB" id="A0A2M7AUP3"/>
<organism evidence="1 2">
    <name type="scientific">Candidatus Roizmanbacteria bacterium CG06_land_8_20_14_3_00_34_14</name>
    <dbReference type="NCBI Taxonomy" id="1974848"/>
    <lineage>
        <taxon>Bacteria</taxon>
        <taxon>Candidatus Roizmaniibacteriota</taxon>
    </lineage>
</organism>
<name>A0A2M7AUP3_9BACT</name>
<dbReference type="EMBL" id="PEVZ01000032">
    <property type="protein sequence ID" value="PIU74328.1"/>
    <property type="molecule type" value="Genomic_DNA"/>
</dbReference>
<dbReference type="Gene3D" id="2.60.120.200">
    <property type="match status" value="1"/>
</dbReference>
<accession>A0A2M7AUP3</accession>
<reference evidence="2" key="1">
    <citation type="submission" date="2017-09" db="EMBL/GenBank/DDBJ databases">
        <title>Depth-based differentiation of microbial function through sediment-hosted aquifers and enrichment of novel symbionts in the deep terrestrial subsurface.</title>
        <authorList>
            <person name="Probst A.J."/>
            <person name="Ladd B."/>
            <person name="Jarett J.K."/>
            <person name="Geller-Mcgrath D.E."/>
            <person name="Sieber C.M.K."/>
            <person name="Emerson J.B."/>
            <person name="Anantharaman K."/>
            <person name="Thomas B.C."/>
            <person name="Malmstrom R."/>
            <person name="Stieglmeier M."/>
            <person name="Klingl A."/>
            <person name="Woyke T."/>
            <person name="Ryan C.M."/>
            <person name="Banfield J.F."/>
        </authorList>
    </citation>
    <scope>NUCLEOTIDE SEQUENCE [LARGE SCALE GENOMIC DNA]</scope>
</reference>
<protein>
    <recommendedName>
        <fullName evidence="3">LamG-like jellyroll fold domain-containing protein</fullName>
    </recommendedName>
</protein>
<evidence type="ECO:0008006" key="3">
    <source>
        <dbReference type="Google" id="ProtNLM"/>
    </source>
</evidence>
<gene>
    <name evidence="1" type="ORF">COS77_02110</name>
</gene>
<evidence type="ECO:0000313" key="1">
    <source>
        <dbReference type="EMBL" id="PIU74328.1"/>
    </source>
</evidence>
<comment type="caution">
    <text evidence="1">The sequence shown here is derived from an EMBL/GenBank/DDBJ whole genome shotgun (WGS) entry which is preliminary data.</text>
</comment>
<dbReference type="Proteomes" id="UP000229001">
    <property type="component" value="Unassembled WGS sequence"/>
</dbReference>
<evidence type="ECO:0000313" key="2">
    <source>
        <dbReference type="Proteomes" id="UP000229001"/>
    </source>
</evidence>
<sequence length="119" mass="13310">MTFQSLVMTSTLRFRVINLQQKHFNNFVNSLVATLQFPGTSTYQYADSQWHYAAVSVNQTSQTASLYLDGKLLSTQSIGGAEGYTHSNDALKRVGRNYGVTWNGFLDEMKVYNSALTPV</sequence>
<dbReference type="SUPFAM" id="SSF49899">
    <property type="entry name" value="Concanavalin A-like lectins/glucanases"/>
    <property type="match status" value="1"/>
</dbReference>
<dbReference type="InterPro" id="IPR013320">
    <property type="entry name" value="ConA-like_dom_sf"/>
</dbReference>
<proteinExistence type="predicted"/>